<accession>A0AAW0T3M2</accession>
<dbReference type="GO" id="GO:0012505">
    <property type="term" value="C:endomembrane system"/>
    <property type="evidence" value="ECO:0007669"/>
    <property type="project" value="UniProtKB-SubCell"/>
</dbReference>
<dbReference type="InterPro" id="IPR053935">
    <property type="entry name" value="VKGC_lumenal_dom"/>
</dbReference>
<dbReference type="GO" id="GO:0019842">
    <property type="term" value="F:vitamin binding"/>
    <property type="evidence" value="ECO:0007669"/>
    <property type="project" value="TreeGrafter"/>
</dbReference>
<dbReference type="InterPro" id="IPR053934">
    <property type="entry name" value="HTTM_dom"/>
</dbReference>
<keyword evidence="2 8" id="KW-0812">Transmembrane</keyword>
<evidence type="ECO:0000313" key="10">
    <source>
        <dbReference type="EMBL" id="KAK8382016.1"/>
    </source>
</evidence>
<dbReference type="Pfam" id="PF22777">
    <property type="entry name" value="VKGC_lumenal_dom"/>
    <property type="match status" value="1"/>
</dbReference>
<evidence type="ECO:0000256" key="8">
    <source>
        <dbReference type="SAM" id="Phobius"/>
    </source>
</evidence>
<name>A0AAW0T3M2_SCYPA</name>
<dbReference type="Pfam" id="PF05090">
    <property type="entry name" value="HTTM"/>
    <property type="match status" value="1"/>
</dbReference>
<feature type="transmembrane region" description="Helical" evidence="8">
    <location>
        <begin position="214"/>
        <end position="231"/>
    </location>
</feature>
<comment type="caution">
    <text evidence="10">The sequence shown here is derived from an EMBL/GenBank/DDBJ whole genome shotgun (WGS) entry which is preliminary data.</text>
</comment>
<protein>
    <recommendedName>
        <fullName evidence="9">HTTM-like domain-containing protein</fullName>
    </recommendedName>
</protein>
<gene>
    <name evidence="10" type="ORF">O3P69_015190</name>
</gene>
<dbReference type="AlphaFoldDB" id="A0AAW0T3M2"/>
<feature type="compositionally biased region" description="Basic and acidic residues" evidence="7">
    <location>
        <begin position="33"/>
        <end position="44"/>
    </location>
</feature>
<comment type="subcellular location">
    <subcellularLocation>
        <location evidence="1">Endomembrane system</location>
        <topology evidence="1">Multi-pass membrane protein</topology>
    </subcellularLocation>
</comment>
<dbReference type="EMBL" id="JARAKH010000039">
    <property type="protein sequence ID" value="KAK8382016.1"/>
    <property type="molecule type" value="Genomic_DNA"/>
</dbReference>
<evidence type="ECO:0000256" key="5">
    <source>
        <dbReference type="ARBA" id="ARBA00023157"/>
    </source>
</evidence>
<evidence type="ECO:0000256" key="1">
    <source>
        <dbReference type="ARBA" id="ARBA00004127"/>
    </source>
</evidence>
<evidence type="ECO:0000256" key="2">
    <source>
        <dbReference type="ARBA" id="ARBA00022692"/>
    </source>
</evidence>
<sequence>MVQLPGHESEVLEQDQSEPRSEEKEREEEKEEEEKPLLETRGRSENQQNPTEELCRLVAPHNLSHGPNPLTKPHTPVKDEENISEDTLGSVGEARQKPTEELQPQEHGGEQICVTTAAPKPLVGCCSRALEKAAKYLHQPCDPASLAAVRIMFGVLMVLDVVQERGMGEADVRWGDPDTCRFPLVAALVPLPLPCMLLLYAALLSGAVGVAAGWRWRASCTVYLLGYWYVLLLDKSTWNNHSYLYGLLTALMLTAEPHACWSVDVRAEGGARHVPFWNYFMLRAQVFFLYFFAGVKKLDSDWLAGHSMRHLGEHWVFYPFRIFVSVAVVDFYIIHLGGFLLDLTLGPLLLWTPSRKLALVFGSFFHLMNSQIFYIGMFPWVCLATLPIFCRCDWPRTLLASLPKLPALRTPCQRGSEGGGKADDDTVNKEEIEFKRGGEKGKEQTKVTRKVEEHETLSALKRNKNCSYPDVAGVTGKQKATTVLVACYLLTQTALPFSHSVTKGFNTWTEGPYGYSWDMMVHSWDTLHVKVTAVTTAGGHRLYVDPNMWVSSPRWSSHADMAVQYCLCVQSRLAALGHSVTAVHLDVWKSLNGRFQQRVFDPTVNILEAPWSPFNETPWVLPVVTELDHWRERLYRQQESEEGSVSLTEKLYVADFPGLTLENYLSSDLENVTLEVLKGEVVVLLQCEGGVVDLSDALHVPRSGGTNGTTHRQRREDMKALAHQPQHTAQEPSVESFNFEKGTDGIDLDTEHHDLTASIHRARQSLQELVASVHEGATGLGELPSGTVEVDVCSVALEVGGSMVLPSGAFHSVTTMSSAPAVYAYTFINATLTEKEEKRNQTPGSNATGEAHTTQQDSATDSSEAEDSKTLNRQDLVDGKHVYQPTSADFPTFEDLLRFIKAETGAVLAGRKAAAGRLSLPADSLLYDDRVEESVLKTHLVAHP</sequence>
<feature type="region of interest" description="Disordered" evidence="7">
    <location>
        <begin position="1"/>
        <end position="108"/>
    </location>
</feature>
<organism evidence="10 11">
    <name type="scientific">Scylla paramamosain</name>
    <name type="common">Mud crab</name>
    <dbReference type="NCBI Taxonomy" id="85552"/>
    <lineage>
        <taxon>Eukaryota</taxon>
        <taxon>Metazoa</taxon>
        <taxon>Ecdysozoa</taxon>
        <taxon>Arthropoda</taxon>
        <taxon>Crustacea</taxon>
        <taxon>Multicrustacea</taxon>
        <taxon>Malacostraca</taxon>
        <taxon>Eumalacostraca</taxon>
        <taxon>Eucarida</taxon>
        <taxon>Decapoda</taxon>
        <taxon>Pleocyemata</taxon>
        <taxon>Brachyura</taxon>
        <taxon>Eubrachyura</taxon>
        <taxon>Portunoidea</taxon>
        <taxon>Portunidae</taxon>
        <taxon>Portuninae</taxon>
        <taxon>Scylla</taxon>
    </lineage>
</organism>
<feature type="transmembrane region" description="Helical" evidence="8">
    <location>
        <begin position="357"/>
        <end position="381"/>
    </location>
</feature>
<dbReference type="InterPro" id="IPR011020">
    <property type="entry name" value="HTTM-like"/>
</dbReference>
<feature type="transmembrane region" description="Helical" evidence="8">
    <location>
        <begin position="315"/>
        <end position="345"/>
    </location>
</feature>
<evidence type="ECO:0000256" key="3">
    <source>
        <dbReference type="ARBA" id="ARBA00022989"/>
    </source>
</evidence>
<feature type="transmembrane region" description="Helical" evidence="8">
    <location>
        <begin position="276"/>
        <end position="295"/>
    </location>
</feature>
<dbReference type="EMBL" id="JARAKH010000039">
    <property type="protein sequence ID" value="KAK8382017.1"/>
    <property type="molecule type" value="Genomic_DNA"/>
</dbReference>
<keyword evidence="5" id="KW-1015">Disulfide bond</keyword>
<evidence type="ECO:0000313" key="11">
    <source>
        <dbReference type="Proteomes" id="UP001487740"/>
    </source>
</evidence>
<feature type="compositionally biased region" description="Basic and acidic residues" evidence="7">
    <location>
        <begin position="420"/>
        <end position="453"/>
    </location>
</feature>
<keyword evidence="4 8" id="KW-0472">Membrane</keyword>
<feature type="compositionally biased region" description="Polar residues" evidence="7">
    <location>
        <begin position="841"/>
        <end position="856"/>
    </location>
</feature>
<feature type="domain" description="HTTM-like" evidence="9">
    <location>
        <begin position="138"/>
        <end position="394"/>
    </location>
</feature>
<feature type="region of interest" description="Disordered" evidence="7">
    <location>
        <begin position="413"/>
        <end position="453"/>
    </location>
</feature>
<dbReference type="PANTHER" id="PTHR12639">
    <property type="entry name" value="VITAMIN K-DEPENDENT GAMMA-CARBOXYLASE"/>
    <property type="match status" value="1"/>
</dbReference>
<keyword evidence="6" id="KW-0456">Lyase</keyword>
<keyword evidence="11" id="KW-1185">Reference proteome</keyword>
<dbReference type="Proteomes" id="UP001487740">
    <property type="component" value="Unassembled WGS sequence"/>
</dbReference>
<keyword evidence="3 8" id="KW-1133">Transmembrane helix</keyword>
<dbReference type="InterPro" id="IPR007782">
    <property type="entry name" value="VKG_COase"/>
</dbReference>
<feature type="compositionally biased region" description="Basic and acidic residues" evidence="7">
    <location>
        <begin position="866"/>
        <end position="877"/>
    </location>
</feature>
<proteinExistence type="predicted"/>
<dbReference type="PANTHER" id="PTHR12639:SF6">
    <property type="entry name" value="VITAMIN K-DEPENDENT GAMMA-CARBOXYLASE"/>
    <property type="match status" value="1"/>
</dbReference>
<evidence type="ECO:0000259" key="9">
    <source>
        <dbReference type="SMART" id="SM00752"/>
    </source>
</evidence>
<feature type="transmembrane region" description="Helical" evidence="8">
    <location>
        <begin position="182"/>
        <end position="202"/>
    </location>
</feature>
<evidence type="ECO:0000256" key="4">
    <source>
        <dbReference type="ARBA" id="ARBA00023136"/>
    </source>
</evidence>
<evidence type="ECO:0000256" key="7">
    <source>
        <dbReference type="SAM" id="MobiDB-lite"/>
    </source>
</evidence>
<dbReference type="GO" id="GO:0008488">
    <property type="term" value="F:gamma-glutamyl carboxylase activity"/>
    <property type="evidence" value="ECO:0007669"/>
    <property type="project" value="InterPro"/>
</dbReference>
<reference evidence="10 11" key="1">
    <citation type="submission" date="2023-03" db="EMBL/GenBank/DDBJ databases">
        <title>High-quality genome of Scylla paramamosain provides insights in environmental adaptation.</title>
        <authorList>
            <person name="Zhang L."/>
        </authorList>
    </citation>
    <scope>NUCLEOTIDE SEQUENCE [LARGE SCALE GENOMIC DNA]</scope>
    <source>
        <strain evidence="10">LZ_2023a</strain>
        <tissue evidence="10">Muscle</tissue>
    </source>
</reference>
<evidence type="ECO:0000256" key="6">
    <source>
        <dbReference type="ARBA" id="ARBA00023239"/>
    </source>
</evidence>
<dbReference type="SMART" id="SM00752">
    <property type="entry name" value="HTTM"/>
    <property type="match status" value="1"/>
</dbReference>
<feature type="region of interest" description="Disordered" evidence="7">
    <location>
        <begin position="835"/>
        <end position="877"/>
    </location>
</feature>